<evidence type="ECO:0000256" key="3">
    <source>
        <dbReference type="ARBA" id="ARBA00022694"/>
    </source>
</evidence>
<reference evidence="7" key="1">
    <citation type="journal article" date="2014" name="PLoS Negl. Trop. Dis.">
        <title>An updated insight into the Sialotranscriptome of Triatoma infestans: developmental stage and geographic variations.</title>
        <authorList>
            <person name="Schwarz A."/>
            <person name="Medrano-Mercado N."/>
            <person name="Schaub G.A."/>
            <person name="Struchiner C.J."/>
            <person name="Bargues M.D."/>
            <person name="Levy M.Z."/>
            <person name="Ribeiro J.M."/>
        </authorList>
    </citation>
    <scope>NUCLEOTIDE SEQUENCE</scope>
    <source>
        <strain evidence="7">Chile</strain>
        <tissue evidence="7">Salivary glands</tissue>
    </source>
</reference>
<comment type="function">
    <text evidence="6">Component of ribonuclease P, a protein complex that generates mature tRNA molecules by cleaving their 5'-ends.</text>
</comment>
<dbReference type="GO" id="GO:0030677">
    <property type="term" value="C:ribonuclease P complex"/>
    <property type="evidence" value="ECO:0007669"/>
    <property type="project" value="InterPro"/>
</dbReference>
<dbReference type="Gene3D" id="3.30.70.3250">
    <property type="entry name" value="Ribonuclease P, Pop5 subunit"/>
    <property type="match status" value="1"/>
</dbReference>
<evidence type="ECO:0000256" key="5">
    <source>
        <dbReference type="ARBA" id="ARBA00044198"/>
    </source>
</evidence>
<dbReference type="EMBL" id="GBBI01001534">
    <property type="protein sequence ID" value="JAC17178.1"/>
    <property type="molecule type" value="mRNA"/>
</dbReference>
<organism evidence="7">
    <name type="scientific">Triatoma infestans</name>
    <name type="common">Assassin bug</name>
    <dbReference type="NCBI Taxonomy" id="30076"/>
    <lineage>
        <taxon>Eukaryota</taxon>
        <taxon>Metazoa</taxon>
        <taxon>Ecdysozoa</taxon>
        <taxon>Arthropoda</taxon>
        <taxon>Hexapoda</taxon>
        <taxon>Insecta</taxon>
        <taxon>Pterygota</taxon>
        <taxon>Neoptera</taxon>
        <taxon>Paraneoptera</taxon>
        <taxon>Hemiptera</taxon>
        <taxon>Heteroptera</taxon>
        <taxon>Panheteroptera</taxon>
        <taxon>Cimicomorpha</taxon>
        <taxon>Reduviidae</taxon>
        <taxon>Triatominae</taxon>
        <taxon>Triatoma</taxon>
    </lineage>
</organism>
<evidence type="ECO:0000256" key="1">
    <source>
        <dbReference type="ARBA" id="ARBA00010800"/>
    </source>
</evidence>
<dbReference type="Pfam" id="PF01900">
    <property type="entry name" value="RNase_P_Rpp14"/>
    <property type="match status" value="1"/>
</dbReference>
<evidence type="ECO:0000256" key="2">
    <source>
        <dbReference type="ARBA" id="ARBA00022552"/>
    </source>
</evidence>
<evidence type="ECO:0000256" key="6">
    <source>
        <dbReference type="PIRNR" id="PIRNR023803"/>
    </source>
</evidence>
<comment type="subcellular location">
    <subcellularLocation>
        <location evidence="6">Nucleus</location>
        <location evidence="6">Nucleolus</location>
    </subcellularLocation>
</comment>
<sequence>MVRFKNRYVAIEVKQEKACKSLTKLSSKELSRQLLGAVSRLHGEFGFAAVRNGFLASYCNEITQIAIIRVRHGPHKLVTSSIPSITSVGNVQVKINTLYVGGTLHQCYKVILKHQKESLLKLLPSLKEDERQYFEKEILNLDGFLAKKTKGQIKYIFCSRNLLILNLFEVELIF</sequence>
<comment type="similarity">
    <text evidence="1 6">Belongs to the eukaryotic/archaeal RNase P protein component 2 family.</text>
</comment>
<evidence type="ECO:0000313" key="7">
    <source>
        <dbReference type="EMBL" id="JAC17178.1"/>
    </source>
</evidence>
<proteinExistence type="evidence at transcript level"/>
<name>A0A023F7G2_TRIIF</name>
<keyword evidence="4 6" id="KW-0539">Nucleus</keyword>
<dbReference type="InterPro" id="IPR002759">
    <property type="entry name" value="Pop5/Rpp14/Rnp2-like"/>
</dbReference>
<keyword evidence="2" id="KW-0698">rRNA processing</keyword>
<dbReference type="GO" id="GO:0005730">
    <property type="term" value="C:nucleolus"/>
    <property type="evidence" value="ECO:0007669"/>
    <property type="project" value="UniProtKB-SubCell"/>
</dbReference>
<evidence type="ECO:0000256" key="4">
    <source>
        <dbReference type="ARBA" id="ARBA00023242"/>
    </source>
</evidence>
<dbReference type="GO" id="GO:0006364">
    <property type="term" value="P:rRNA processing"/>
    <property type="evidence" value="ECO:0007669"/>
    <property type="project" value="UniProtKB-KW"/>
</dbReference>
<dbReference type="GO" id="GO:0001682">
    <property type="term" value="P:tRNA 5'-leader removal"/>
    <property type="evidence" value="ECO:0007669"/>
    <property type="project" value="InterPro"/>
</dbReference>
<dbReference type="AlphaFoldDB" id="A0A023F7G2"/>
<dbReference type="GO" id="GO:0033204">
    <property type="term" value="F:ribonuclease P RNA binding"/>
    <property type="evidence" value="ECO:0007669"/>
    <property type="project" value="InterPro"/>
</dbReference>
<dbReference type="InterPro" id="IPR016819">
    <property type="entry name" value="RNase_P/MRP_POP5"/>
</dbReference>
<protein>
    <recommendedName>
        <fullName evidence="5 6">Ribonuclease P/MRP protein subunit POP5</fullName>
    </recommendedName>
</protein>
<dbReference type="PANTHER" id="PTHR48414">
    <property type="entry name" value="POP5 HOMOLOG, RIBONUCLEASE P_MRP SUBUNIT"/>
    <property type="match status" value="1"/>
</dbReference>
<accession>A0A023F7G2</accession>
<dbReference type="PIRSF" id="PIRSF023803">
    <property type="entry name" value="Ribonuclease_P_prd"/>
    <property type="match status" value="1"/>
</dbReference>
<dbReference type="SUPFAM" id="SSF160350">
    <property type="entry name" value="Rnp2-like"/>
    <property type="match status" value="1"/>
</dbReference>
<dbReference type="PANTHER" id="PTHR48414:SF1">
    <property type="entry name" value="POP5 HOMOLOG, RIBONUCLEASE P_MRP SUBUNIT"/>
    <property type="match status" value="1"/>
</dbReference>
<keyword evidence="3 6" id="KW-0819">tRNA processing</keyword>
<dbReference type="InterPro" id="IPR038085">
    <property type="entry name" value="Rnp2-like_sf"/>
</dbReference>